<dbReference type="InterPro" id="IPR006201">
    <property type="entry name" value="Neur_channel"/>
</dbReference>
<evidence type="ECO:0000256" key="14">
    <source>
        <dbReference type="ARBA" id="ARBA00023303"/>
    </source>
</evidence>
<dbReference type="GO" id="GO:0045211">
    <property type="term" value="C:postsynaptic membrane"/>
    <property type="evidence" value="ECO:0007669"/>
    <property type="project" value="UniProtKB-SubCell"/>
</dbReference>
<dbReference type="Proteomes" id="UP001460270">
    <property type="component" value="Unassembled WGS sequence"/>
</dbReference>
<proteinExistence type="predicted"/>
<dbReference type="GO" id="GO:0005230">
    <property type="term" value="F:extracellular ligand-gated monoatomic ion channel activity"/>
    <property type="evidence" value="ECO:0007669"/>
    <property type="project" value="InterPro"/>
</dbReference>
<evidence type="ECO:0000256" key="1">
    <source>
        <dbReference type="ARBA" id="ARBA00022448"/>
    </source>
</evidence>
<feature type="region of interest" description="Disordered" evidence="20">
    <location>
        <begin position="279"/>
        <end position="309"/>
    </location>
</feature>
<evidence type="ECO:0000256" key="20">
    <source>
        <dbReference type="SAM" id="MobiDB-lite"/>
    </source>
</evidence>
<evidence type="ECO:0000313" key="25">
    <source>
        <dbReference type="EMBL" id="KAK7918717.1"/>
    </source>
</evidence>
<comment type="catalytic activity">
    <reaction evidence="18">
        <text>Ca(2+)(in) = Ca(2+)(out)</text>
        <dbReference type="Rhea" id="RHEA:29671"/>
        <dbReference type="ChEBI" id="CHEBI:29108"/>
    </reaction>
</comment>
<dbReference type="InterPro" id="IPR018000">
    <property type="entry name" value="Neurotransmitter_ion_chnl_CS"/>
</dbReference>
<evidence type="ECO:0000256" key="9">
    <source>
        <dbReference type="ARBA" id="ARBA00023157"/>
    </source>
</evidence>
<sequence length="450" mass="51609">MKLLSALTCLLLCFSLVSSQKTCSYYDVLNHLQLKNRSDLFTLSRPVLDHNTPTEVELDVLVYAILDVRASDQTFISYVWTVTMWENDFIRWNMTEFCDIENVPVPIETLWKPDLTIEEMTEKDKSTPSPYLLIFHNGSVLYKNDQVVMSTCRLHVFKFPFDTQRCNLSFRSVLLPDLGEAPIAALHRELHSPVMFFLFLDFASFLMPDTGGEKLGFKITILLAVTVMQLLLNDILPASSNRIPLIAIYCIGIYALMLLSLLEAIVVLYLINRDQRPDPTTQLQTAERAPPTDPLQSEPADHNNVPRNIKQMKLCKTKTTKFCRPPPNQLQVFDLFPKRSSSRWRLWKNSNYVINQTHGALPVGFSTDKIQTSDPALTTLLTHLLQNKKDDDSPGYWLQKSRTIHRVFFTFYCSATVAFLGTLFYVWTNPNIKCLAEPGGWRPRQDSSLR</sequence>
<dbReference type="InterPro" id="IPR036734">
    <property type="entry name" value="Neur_chan_lig-bd_sf"/>
</dbReference>
<name>A0AAW0P9V1_9GOBI</name>
<keyword evidence="14" id="KW-0407">Ion channel</keyword>
<comment type="catalytic activity">
    <reaction evidence="16">
        <text>K(+)(in) = K(+)(out)</text>
        <dbReference type="Rhea" id="RHEA:29463"/>
        <dbReference type="ChEBI" id="CHEBI:29103"/>
    </reaction>
</comment>
<evidence type="ECO:0000256" key="10">
    <source>
        <dbReference type="ARBA" id="ARBA00023170"/>
    </source>
</evidence>
<protein>
    <recommendedName>
        <fullName evidence="27">Neurotransmitter-gated ion-channel ligand-binding domain-containing protein</fullName>
    </recommendedName>
</protein>
<feature type="chain" id="PRO_5043452187" description="Neurotransmitter-gated ion-channel ligand-binding domain-containing protein" evidence="22">
    <location>
        <begin position="20"/>
        <end position="450"/>
    </location>
</feature>
<evidence type="ECO:0000259" key="23">
    <source>
        <dbReference type="Pfam" id="PF02931"/>
    </source>
</evidence>
<evidence type="ECO:0000256" key="16">
    <source>
        <dbReference type="ARBA" id="ARBA00034430"/>
    </source>
</evidence>
<keyword evidence="8 21" id="KW-0472">Membrane</keyword>
<feature type="transmembrane region" description="Helical" evidence="21">
    <location>
        <begin position="244"/>
        <end position="271"/>
    </location>
</feature>
<dbReference type="Gene3D" id="1.20.58.390">
    <property type="entry name" value="Neurotransmitter-gated ion-channel transmembrane domain"/>
    <property type="match status" value="1"/>
</dbReference>
<evidence type="ECO:0000256" key="13">
    <source>
        <dbReference type="ARBA" id="ARBA00023286"/>
    </source>
</evidence>
<dbReference type="EMBL" id="JBBPFD010000007">
    <property type="protein sequence ID" value="KAK7918717.1"/>
    <property type="molecule type" value="Genomic_DNA"/>
</dbReference>
<evidence type="ECO:0000256" key="12">
    <source>
        <dbReference type="ARBA" id="ARBA00023257"/>
    </source>
</evidence>
<evidence type="ECO:0000313" key="26">
    <source>
        <dbReference type="Proteomes" id="UP001460270"/>
    </source>
</evidence>
<dbReference type="FunFam" id="2.70.170.10:FF:000017">
    <property type="entry name" value="5-hydroxytryptamine receptor 3A"/>
    <property type="match status" value="1"/>
</dbReference>
<comment type="caution">
    <text evidence="25">The sequence shown here is derived from an EMBL/GenBank/DDBJ whole genome shotgun (WGS) entry which is preliminary data.</text>
</comment>
<keyword evidence="6" id="KW-0770">Synapse</keyword>
<keyword evidence="10" id="KW-0675">Receptor</keyword>
<dbReference type="PANTHER" id="PTHR18945">
    <property type="entry name" value="NEUROTRANSMITTER GATED ION CHANNEL"/>
    <property type="match status" value="1"/>
</dbReference>
<dbReference type="Gene3D" id="2.70.170.10">
    <property type="entry name" value="Neurotransmitter-gated ion-channel ligand-binding domain"/>
    <property type="match status" value="1"/>
</dbReference>
<evidence type="ECO:0000256" key="8">
    <source>
        <dbReference type="ARBA" id="ARBA00023136"/>
    </source>
</evidence>
<feature type="transmembrane region" description="Helical" evidence="21">
    <location>
        <begin position="407"/>
        <end position="427"/>
    </location>
</feature>
<evidence type="ECO:0000256" key="17">
    <source>
        <dbReference type="ARBA" id="ARBA00036239"/>
    </source>
</evidence>
<evidence type="ECO:0000256" key="2">
    <source>
        <dbReference type="ARBA" id="ARBA00022475"/>
    </source>
</evidence>
<evidence type="ECO:0000259" key="24">
    <source>
        <dbReference type="Pfam" id="PF02932"/>
    </source>
</evidence>
<comment type="function">
    <text evidence="19">Forms serotonin (5-hydroxytryptamine/5-HT3)-activated cation-selective channel complexes, which when activated cause fast, depolarizing responses in neurons.</text>
</comment>
<reference evidence="26" key="1">
    <citation type="submission" date="2024-04" db="EMBL/GenBank/DDBJ databases">
        <title>Salinicola lusitanus LLJ914,a marine bacterium isolated from the Okinawa Trough.</title>
        <authorList>
            <person name="Li J."/>
        </authorList>
    </citation>
    <scope>NUCLEOTIDE SEQUENCE [LARGE SCALE GENOMIC DNA]</scope>
</reference>
<keyword evidence="11" id="KW-0325">Glycoprotein</keyword>
<dbReference type="InterPro" id="IPR038050">
    <property type="entry name" value="Neuro_actylchol_rec"/>
</dbReference>
<keyword evidence="2" id="KW-1003">Cell membrane</keyword>
<keyword evidence="12" id="KW-0628">Postsynaptic cell membrane</keyword>
<accession>A0AAW0P9V1</accession>
<dbReference type="InterPro" id="IPR006202">
    <property type="entry name" value="Neur_chan_lig-bd"/>
</dbReference>
<dbReference type="GO" id="GO:0004888">
    <property type="term" value="F:transmembrane signaling receptor activity"/>
    <property type="evidence" value="ECO:0007669"/>
    <property type="project" value="InterPro"/>
</dbReference>
<evidence type="ECO:0008006" key="27">
    <source>
        <dbReference type="Google" id="ProtNLM"/>
    </source>
</evidence>
<keyword evidence="7" id="KW-0406">Ion transport</keyword>
<evidence type="ECO:0000256" key="6">
    <source>
        <dbReference type="ARBA" id="ARBA00023018"/>
    </source>
</evidence>
<feature type="domain" description="Neurotransmitter-gated ion-channel ligand-binding" evidence="23">
    <location>
        <begin position="43"/>
        <end position="173"/>
    </location>
</feature>
<feature type="signal peptide" evidence="22">
    <location>
        <begin position="1"/>
        <end position="19"/>
    </location>
</feature>
<keyword evidence="1" id="KW-0813">Transport</keyword>
<keyword evidence="9" id="KW-1015">Disulfide bond</keyword>
<keyword evidence="5 21" id="KW-1133">Transmembrane helix</keyword>
<dbReference type="SUPFAM" id="SSF63712">
    <property type="entry name" value="Nicotinic receptor ligand binding domain-like"/>
    <property type="match status" value="1"/>
</dbReference>
<evidence type="ECO:0000256" key="11">
    <source>
        <dbReference type="ARBA" id="ARBA00023180"/>
    </source>
</evidence>
<evidence type="ECO:0000256" key="22">
    <source>
        <dbReference type="SAM" id="SignalP"/>
    </source>
</evidence>
<dbReference type="Pfam" id="PF02931">
    <property type="entry name" value="Neur_chan_LBD"/>
    <property type="match status" value="1"/>
</dbReference>
<evidence type="ECO:0000256" key="21">
    <source>
        <dbReference type="SAM" id="Phobius"/>
    </source>
</evidence>
<dbReference type="SUPFAM" id="SSF90112">
    <property type="entry name" value="Neurotransmitter-gated ion-channel transmembrane pore"/>
    <property type="match status" value="1"/>
</dbReference>
<evidence type="ECO:0000256" key="4">
    <source>
        <dbReference type="ARBA" id="ARBA00022729"/>
    </source>
</evidence>
<evidence type="ECO:0000256" key="18">
    <source>
        <dbReference type="ARBA" id="ARBA00036634"/>
    </source>
</evidence>
<evidence type="ECO:0000256" key="19">
    <source>
        <dbReference type="ARBA" id="ARBA00037540"/>
    </source>
</evidence>
<organism evidence="25 26">
    <name type="scientific">Mugilogobius chulae</name>
    <name type="common">yellowstripe goby</name>
    <dbReference type="NCBI Taxonomy" id="88201"/>
    <lineage>
        <taxon>Eukaryota</taxon>
        <taxon>Metazoa</taxon>
        <taxon>Chordata</taxon>
        <taxon>Craniata</taxon>
        <taxon>Vertebrata</taxon>
        <taxon>Euteleostomi</taxon>
        <taxon>Actinopterygii</taxon>
        <taxon>Neopterygii</taxon>
        <taxon>Teleostei</taxon>
        <taxon>Neoteleostei</taxon>
        <taxon>Acanthomorphata</taxon>
        <taxon>Gobiaria</taxon>
        <taxon>Gobiiformes</taxon>
        <taxon>Gobioidei</taxon>
        <taxon>Gobiidae</taxon>
        <taxon>Gobionellinae</taxon>
        <taxon>Mugilogobius</taxon>
    </lineage>
</organism>
<feature type="domain" description="Neurotransmitter-gated ion-channel transmembrane" evidence="24">
    <location>
        <begin position="193"/>
        <end position="425"/>
    </location>
</feature>
<dbReference type="Pfam" id="PF02932">
    <property type="entry name" value="Neur_chan_memb"/>
    <property type="match status" value="1"/>
</dbReference>
<evidence type="ECO:0000256" key="3">
    <source>
        <dbReference type="ARBA" id="ARBA00022692"/>
    </source>
</evidence>
<dbReference type="InterPro" id="IPR006029">
    <property type="entry name" value="Neurotrans-gated_channel_TM"/>
</dbReference>
<comment type="subcellular location">
    <subcellularLocation>
        <location evidence="15">Postsynaptic cell membrane</location>
        <topology evidence="15">Multi-pass membrane protein</topology>
    </subcellularLocation>
</comment>
<evidence type="ECO:0000256" key="7">
    <source>
        <dbReference type="ARBA" id="ARBA00023065"/>
    </source>
</evidence>
<dbReference type="InterPro" id="IPR036719">
    <property type="entry name" value="Neuro-gated_channel_TM_sf"/>
</dbReference>
<gene>
    <name evidence="25" type="ORF">WMY93_010001</name>
</gene>
<evidence type="ECO:0000256" key="15">
    <source>
        <dbReference type="ARBA" id="ARBA00034104"/>
    </source>
</evidence>
<evidence type="ECO:0000256" key="5">
    <source>
        <dbReference type="ARBA" id="ARBA00022989"/>
    </source>
</evidence>
<dbReference type="PROSITE" id="PS00236">
    <property type="entry name" value="NEUROTR_ION_CHANNEL"/>
    <property type="match status" value="1"/>
</dbReference>
<keyword evidence="13" id="KW-1071">Ligand-gated ion channel</keyword>
<keyword evidence="3 21" id="KW-0812">Transmembrane</keyword>
<keyword evidence="4 22" id="KW-0732">Signal</keyword>
<keyword evidence="26" id="KW-1185">Reference proteome</keyword>
<comment type="catalytic activity">
    <reaction evidence="17">
        <text>Na(+)(in) = Na(+)(out)</text>
        <dbReference type="Rhea" id="RHEA:34963"/>
        <dbReference type="ChEBI" id="CHEBI:29101"/>
    </reaction>
</comment>
<dbReference type="AlphaFoldDB" id="A0AAW0P9V1"/>